<dbReference type="EMBL" id="CP002401">
    <property type="protein sequence ID" value="AEP34988.1"/>
    <property type="molecule type" value="Genomic_DNA"/>
</dbReference>
<evidence type="ECO:0000313" key="2">
    <source>
        <dbReference type="Proteomes" id="UP000009287"/>
    </source>
</evidence>
<dbReference type="KEGG" id="cty:CTR_1614"/>
<evidence type="ECO:0000313" key="1">
    <source>
        <dbReference type="EMBL" id="AEP34988.1"/>
    </source>
</evidence>
<dbReference type="KEGG" id="cra:CTO_0177"/>
<gene>
    <name evidence="1" type="ordered locus">CTO_0177</name>
</gene>
<dbReference type="PATRIC" id="fig|580047.4.peg.185"/>
<proteinExistence type="predicted"/>
<dbReference type="Proteomes" id="UP000009287">
    <property type="component" value="Chromosome"/>
</dbReference>
<dbReference type="AlphaFoldDB" id="G4NNB0"/>
<accession>G4NNB0</accession>
<sequence length="480" mass="53911">MQYKVYTEIVYLSNKIIWRDAVMDPTSRYYTPPLVEQGKSSTVVAGNTPLTVIALRLLDEDSPARVNQTIAYKDYKINLVGGKGGLTVQIGGGGIYNITGNPSAQNMISFRAIPQPLGVHFNLSNHAMQEVPLVRPNGTRIDALKILQKGFRIITGSAGGYDVLVGDRDTRFYVSPGGWKIVSGTGRNWYHIPTLQGRSDIILADNSTEHHLFMEATYYSWQSLGTNLTLIPRETQKNSSNSIGVFVSNFDNSSFFDRWIDKFTVKLSDGITLFALSKSSQEANVSEPVTNTTVTLGVSSVDQTMWLRNFPEEPTYVETIFEWLKKLRWWLAPEVTVLQPEGTVNFYRRNNTLIYHPQPGYFTRIDGSVGDTYIFSESPSANLSTVELTLAEDLNTPKTVDLSSLVPTLVRGRMTNHTVNGSSIDLEISSPRYNLPLQVNWNPHYLPRGTRFDLIPNHSPTLGELYYIECECLYMAYPFQ</sequence>
<accession>H1ZQ98</accession>
<name>G4NNB0_CHLT4</name>
<dbReference type="Pfam" id="PF11996">
    <property type="entry name" value="DUF3491"/>
    <property type="match status" value="1"/>
</dbReference>
<reference evidence="1 2" key="1">
    <citation type="journal article" date="2011" name="J. Exp. Med.">
        <title>A live-attenuated chlamydial vaccine protects against trachoma in nonhuman primates.</title>
        <authorList>
            <person name="Kari L."/>
            <person name="Whitmire W.M."/>
            <person name="Olivares-Zavaleta N."/>
            <person name="Goheen M.M."/>
            <person name="Taylor L.D."/>
            <person name="Carlson J.H."/>
            <person name="Sturdevant G.L."/>
            <person name="Lu C."/>
            <person name="Bakios L.E."/>
            <person name="Randall L.B."/>
            <person name="Parnell M.J."/>
            <person name="Zhong G."/>
            <person name="Caldwell H.D."/>
        </authorList>
    </citation>
    <scope>NUCLEOTIDE SEQUENCE [LARGE SCALE GENOMIC DNA]</scope>
    <source>
        <strain evidence="1 2">A2497</strain>
    </source>
</reference>
<dbReference type="InterPro" id="IPR021882">
    <property type="entry name" value="DUF3491"/>
</dbReference>
<protein>
    <submittedName>
        <fullName evidence="1">Adherence factor</fullName>
    </submittedName>
</protein>
<organism evidence="1 2">
    <name type="scientific">Chlamydia trachomatis serovar A (strain A2497)</name>
    <dbReference type="NCBI Taxonomy" id="580047"/>
    <lineage>
        <taxon>Bacteria</taxon>
        <taxon>Pseudomonadati</taxon>
        <taxon>Chlamydiota</taxon>
        <taxon>Chlamydiia</taxon>
        <taxon>Chlamydiales</taxon>
        <taxon>Chlamydiaceae</taxon>
        <taxon>Chlamydia/Chlamydophila group</taxon>
        <taxon>Chlamydia</taxon>
    </lineage>
</organism>